<accession>A0A1R4EPD8</accession>
<evidence type="ECO:0000313" key="3">
    <source>
        <dbReference type="Proteomes" id="UP000195766"/>
    </source>
</evidence>
<feature type="compositionally biased region" description="Polar residues" evidence="1">
    <location>
        <begin position="21"/>
        <end position="30"/>
    </location>
</feature>
<sequence>MKGHASSLKLPGLRPVAGQVANVSRKTSPDGSLRVVRTARLSHAFATSRRSRSTTGDPRARRNSQL</sequence>
<evidence type="ECO:0000256" key="1">
    <source>
        <dbReference type="SAM" id="MobiDB-lite"/>
    </source>
</evidence>
<gene>
    <name evidence="2" type="ORF">FM111_00125</name>
</gene>
<organism evidence="2 3">
    <name type="scientific">Brevundimonas diminuta 3F5N</name>
    <dbReference type="NCBI Taxonomy" id="1255603"/>
    <lineage>
        <taxon>Bacteria</taxon>
        <taxon>Pseudomonadati</taxon>
        <taxon>Pseudomonadota</taxon>
        <taxon>Alphaproteobacteria</taxon>
        <taxon>Caulobacterales</taxon>
        <taxon>Caulobacteraceae</taxon>
        <taxon>Brevundimonas</taxon>
    </lineage>
</organism>
<proteinExistence type="predicted"/>
<feature type="region of interest" description="Disordered" evidence="1">
    <location>
        <begin position="1"/>
        <end position="66"/>
    </location>
</feature>
<name>A0A1R4EPD8_BREDI</name>
<dbReference type="AlphaFoldDB" id="A0A1R4EPD8"/>
<reference evidence="2 3" key="1">
    <citation type="submission" date="2017-02" db="EMBL/GenBank/DDBJ databases">
        <authorList>
            <person name="Peterson S.W."/>
        </authorList>
    </citation>
    <scope>NUCLEOTIDE SEQUENCE [LARGE SCALE GENOMIC DNA]</scope>
    <source>
        <strain evidence="2 3">3F5N</strain>
    </source>
</reference>
<dbReference type="EMBL" id="FUIE01000001">
    <property type="protein sequence ID" value="SJM45574.1"/>
    <property type="molecule type" value="Genomic_DNA"/>
</dbReference>
<dbReference type="Proteomes" id="UP000195766">
    <property type="component" value="Unassembled WGS sequence"/>
</dbReference>
<protein>
    <submittedName>
        <fullName evidence="2">Uncharacterized protein</fullName>
    </submittedName>
</protein>
<evidence type="ECO:0000313" key="2">
    <source>
        <dbReference type="EMBL" id="SJM45574.1"/>
    </source>
</evidence>